<dbReference type="Pfam" id="PF01032">
    <property type="entry name" value="FecCD"/>
    <property type="match status" value="1"/>
</dbReference>
<evidence type="ECO:0000256" key="8">
    <source>
        <dbReference type="SAM" id="Phobius"/>
    </source>
</evidence>
<feature type="transmembrane region" description="Helical" evidence="8">
    <location>
        <begin position="214"/>
        <end position="235"/>
    </location>
</feature>
<protein>
    <submittedName>
        <fullName evidence="9">Vitamin B12 import system permease protein BtuC</fullName>
    </submittedName>
</protein>
<dbReference type="PANTHER" id="PTHR30472">
    <property type="entry name" value="FERRIC ENTEROBACTIN TRANSPORT SYSTEM PERMEASE PROTEIN"/>
    <property type="match status" value="1"/>
</dbReference>
<name>A0ABP9WB66_9DEIO</name>
<feature type="transmembrane region" description="Helical" evidence="8">
    <location>
        <begin position="143"/>
        <end position="160"/>
    </location>
</feature>
<evidence type="ECO:0000256" key="6">
    <source>
        <dbReference type="ARBA" id="ARBA00022989"/>
    </source>
</evidence>
<dbReference type="InterPro" id="IPR000522">
    <property type="entry name" value="ABC_transptr_permease_BtuC"/>
</dbReference>
<dbReference type="SUPFAM" id="SSF81345">
    <property type="entry name" value="ABC transporter involved in vitamin B12 uptake, BtuC"/>
    <property type="match status" value="1"/>
</dbReference>
<proteinExistence type="inferred from homology"/>
<keyword evidence="6 8" id="KW-1133">Transmembrane helix</keyword>
<feature type="transmembrane region" description="Helical" evidence="8">
    <location>
        <begin position="113"/>
        <end position="136"/>
    </location>
</feature>
<feature type="transmembrane region" description="Helical" evidence="8">
    <location>
        <begin position="172"/>
        <end position="193"/>
    </location>
</feature>
<dbReference type="Proteomes" id="UP001401887">
    <property type="component" value="Unassembled WGS sequence"/>
</dbReference>
<dbReference type="RefSeq" id="WP_345466756.1">
    <property type="nucleotide sequence ID" value="NZ_BAABRP010000015.1"/>
</dbReference>
<dbReference type="PANTHER" id="PTHR30472:SF25">
    <property type="entry name" value="ABC TRANSPORTER PERMEASE PROTEIN MJ0876-RELATED"/>
    <property type="match status" value="1"/>
</dbReference>
<evidence type="ECO:0000256" key="2">
    <source>
        <dbReference type="ARBA" id="ARBA00007935"/>
    </source>
</evidence>
<keyword evidence="5 8" id="KW-0812">Transmembrane</keyword>
<dbReference type="Gene3D" id="1.10.3470.10">
    <property type="entry name" value="ABC transporter involved in vitamin B12 uptake, BtuC"/>
    <property type="match status" value="1"/>
</dbReference>
<evidence type="ECO:0000256" key="3">
    <source>
        <dbReference type="ARBA" id="ARBA00022448"/>
    </source>
</evidence>
<feature type="transmembrane region" description="Helical" evidence="8">
    <location>
        <begin position="300"/>
        <end position="324"/>
    </location>
</feature>
<evidence type="ECO:0000256" key="7">
    <source>
        <dbReference type="ARBA" id="ARBA00023136"/>
    </source>
</evidence>
<feature type="transmembrane region" description="Helical" evidence="8">
    <location>
        <begin position="21"/>
        <end position="41"/>
    </location>
</feature>
<feature type="transmembrane region" description="Helical" evidence="8">
    <location>
        <begin position="330"/>
        <end position="348"/>
    </location>
</feature>
<gene>
    <name evidence="9" type="primary">btuC</name>
    <name evidence="9" type="ORF">Dcar01_03021</name>
</gene>
<organism evidence="9 10">
    <name type="scientific">Deinococcus carri</name>
    <dbReference type="NCBI Taxonomy" id="1211323"/>
    <lineage>
        <taxon>Bacteria</taxon>
        <taxon>Thermotogati</taxon>
        <taxon>Deinococcota</taxon>
        <taxon>Deinococci</taxon>
        <taxon>Deinococcales</taxon>
        <taxon>Deinococcaceae</taxon>
        <taxon>Deinococcus</taxon>
    </lineage>
</organism>
<keyword evidence="4" id="KW-1003">Cell membrane</keyword>
<evidence type="ECO:0000256" key="5">
    <source>
        <dbReference type="ARBA" id="ARBA00022692"/>
    </source>
</evidence>
<dbReference type="CDD" id="cd06550">
    <property type="entry name" value="TM_ABC_iron-siderophores_like"/>
    <property type="match status" value="1"/>
</dbReference>
<feature type="transmembrane region" description="Helical" evidence="8">
    <location>
        <begin position="260"/>
        <end position="288"/>
    </location>
</feature>
<evidence type="ECO:0000256" key="4">
    <source>
        <dbReference type="ARBA" id="ARBA00022475"/>
    </source>
</evidence>
<keyword evidence="7 8" id="KW-0472">Membrane</keyword>
<dbReference type="InterPro" id="IPR037294">
    <property type="entry name" value="ABC_BtuC-like"/>
</dbReference>
<evidence type="ECO:0000313" key="10">
    <source>
        <dbReference type="Proteomes" id="UP001401887"/>
    </source>
</evidence>
<sequence length="357" mass="36269">MTTSLTSTPVPATVSRQRVRARWVLVLLPLVLLAAVVFAVGTGAVHIAPAQVVAILLAPLGVPPLAAYEEQQAAVLHAIRLPRVVLGLLVGAGLAVAGTAMQGLFRNPLADPGLLGISSGASLAAAMSVVLGIHLFGSYTLPVMAFLGSVVATVIIYALAQDRGRMNVATMLLAGIAVNALCGAGTGLMTYLATDEQLRSITFWQLGSLGAATWPTVLSAAPLLLVGVLGLPLLARALNALTLGESSAAHLGIPVTAVKWAVVGLVALSVGAGVAVAGAIGFVGLVVPHLMRLLTGPNHATLLPASALAGATLLVLADLLARTIVMPSELPIGIVTALLGAPFFLYLLRQGRKGERL</sequence>
<evidence type="ECO:0000313" key="9">
    <source>
        <dbReference type="EMBL" id="GAA5514266.1"/>
    </source>
</evidence>
<comment type="subcellular location">
    <subcellularLocation>
        <location evidence="1">Cell membrane</location>
        <topology evidence="1">Multi-pass membrane protein</topology>
    </subcellularLocation>
</comment>
<comment type="caution">
    <text evidence="9">The sequence shown here is derived from an EMBL/GenBank/DDBJ whole genome shotgun (WGS) entry which is preliminary data.</text>
</comment>
<dbReference type="EMBL" id="BAABRP010000015">
    <property type="protein sequence ID" value="GAA5514266.1"/>
    <property type="molecule type" value="Genomic_DNA"/>
</dbReference>
<feature type="transmembrane region" description="Helical" evidence="8">
    <location>
        <begin position="47"/>
        <end position="68"/>
    </location>
</feature>
<evidence type="ECO:0000256" key="1">
    <source>
        <dbReference type="ARBA" id="ARBA00004651"/>
    </source>
</evidence>
<keyword evidence="10" id="KW-1185">Reference proteome</keyword>
<comment type="similarity">
    <text evidence="2">Belongs to the binding-protein-dependent transport system permease family. FecCD subfamily.</text>
</comment>
<feature type="transmembrane region" description="Helical" evidence="8">
    <location>
        <begin position="80"/>
        <end position="101"/>
    </location>
</feature>
<keyword evidence="3" id="KW-0813">Transport</keyword>
<accession>A0ABP9WB66</accession>
<reference evidence="9 10" key="1">
    <citation type="submission" date="2024-02" db="EMBL/GenBank/DDBJ databases">
        <title>Deinococcus carri NBRC 110142.</title>
        <authorList>
            <person name="Ichikawa N."/>
            <person name="Katano-Makiyama Y."/>
            <person name="Hidaka K."/>
        </authorList>
    </citation>
    <scope>NUCLEOTIDE SEQUENCE [LARGE SCALE GENOMIC DNA]</scope>
    <source>
        <strain evidence="9 10">NBRC 110142</strain>
    </source>
</reference>